<protein>
    <recommendedName>
        <fullName evidence="4">Aminotransferase class III-fold pyridoxal phosphate-dependent enzyme</fullName>
    </recommendedName>
</protein>
<accession>X1J0T8</accession>
<dbReference type="InterPro" id="IPR015424">
    <property type="entry name" value="PyrdxlP-dep_Trfase"/>
</dbReference>
<organism evidence="3">
    <name type="scientific">marine sediment metagenome</name>
    <dbReference type="NCBI Taxonomy" id="412755"/>
    <lineage>
        <taxon>unclassified sequences</taxon>
        <taxon>metagenomes</taxon>
        <taxon>ecological metagenomes</taxon>
    </lineage>
</organism>
<dbReference type="Gene3D" id="3.90.1150.10">
    <property type="entry name" value="Aspartate Aminotransferase, domain 1"/>
    <property type="match status" value="1"/>
</dbReference>
<dbReference type="PANTHER" id="PTHR42684">
    <property type="entry name" value="ADENOSYLMETHIONINE-8-AMINO-7-OXONONANOATE AMINOTRANSFERASE"/>
    <property type="match status" value="1"/>
</dbReference>
<evidence type="ECO:0000313" key="3">
    <source>
        <dbReference type="EMBL" id="GAH63408.1"/>
    </source>
</evidence>
<dbReference type="GO" id="GO:0009102">
    <property type="term" value="P:biotin biosynthetic process"/>
    <property type="evidence" value="ECO:0007669"/>
    <property type="project" value="TreeGrafter"/>
</dbReference>
<gene>
    <name evidence="3" type="ORF">S03H2_52073</name>
</gene>
<dbReference type="SUPFAM" id="SSF53383">
    <property type="entry name" value="PLP-dependent transferases"/>
    <property type="match status" value="1"/>
</dbReference>
<comment type="caution">
    <text evidence="3">The sequence shown here is derived from an EMBL/GenBank/DDBJ whole genome shotgun (WGS) entry which is preliminary data.</text>
</comment>
<proteinExistence type="predicted"/>
<dbReference type="InterPro" id="IPR015422">
    <property type="entry name" value="PyrdxlP-dep_Trfase_small"/>
</dbReference>
<reference evidence="3" key="1">
    <citation type="journal article" date="2014" name="Front. Microbiol.">
        <title>High frequency of phylogenetically diverse reductive dehalogenase-homologous genes in deep subseafloor sedimentary metagenomes.</title>
        <authorList>
            <person name="Kawai M."/>
            <person name="Futagami T."/>
            <person name="Toyoda A."/>
            <person name="Takaki Y."/>
            <person name="Nishi S."/>
            <person name="Hori S."/>
            <person name="Arai W."/>
            <person name="Tsubouchi T."/>
            <person name="Morono Y."/>
            <person name="Uchiyama I."/>
            <person name="Ito T."/>
            <person name="Fujiyama A."/>
            <person name="Inagaki F."/>
            <person name="Takami H."/>
        </authorList>
    </citation>
    <scope>NUCLEOTIDE SEQUENCE</scope>
    <source>
        <strain evidence="3">Expedition CK06-06</strain>
    </source>
</reference>
<dbReference type="EMBL" id="BARU01033069">
    <property type="protein sequence ID" value="GAH63408.1"/>
    <property type="molecule type" value="Genomic_DNA"/>
</dbReference>
<sequence length="101" mass="11838">MRKLSPILRRGLQKMSKLPYVGDVRHIGMIGAIELVRDKKTKDTFKFEERIGMKIYREGLKKGVILRPLGDVIYLFLPLCIERDELEEILSRVHETIKMVK</sequence>
<dbReference type="Pfam" id="PF00202">
    <property type="entry name" value="Aminotran_3"/>
    <property type="match status" value="1"/>
</dbReference>
<name>X1J0T8_9ZZZZ</name>
<dbReference type="InterPro" id="IPR005814">
    <property type="entry name" value="Aminotrans_3"/>
</dbReference>
<evidence type="ECO:0008006" key="4">
    <source>
        <dbReference type="Google" id="ProtNLM"/>
    </source>
</evidence>
<evidence type="ECO:0000256" key="1">
    <source>
        <dbReference type="ARBA" id="ARBA00022576"/>
    </source>
</evidence>
<evidence type="ECO:0000256" key="2">
    <source>
        <dbReference type="ARBA" id="ARBA00022679"/>
    </source>
</evidence>
<keyword evidence="2" id="KW-0808">Transferase</keyword>
<dbReference type="PANTHER" id="PTHR42684:SF3">
    <property type="entry name" value="ADENOSYLMETHIONINE-8-AMINO-7-OXONONANOATE AMINOTRANSFERASE"/>
    <property type="match status" value="1"/>
</dbReference>
<dbReference type="AlphaFoldDB" id="X1J0T8"/>
<keyword evidence="1" id="KW-0032">Aminotransferase</keyword>
<dbReference type="GO" id="GO:0004015">
    <property type="term" value="F:adenosylmethionine-8-amino-7-oxononanoate transaminase activity"/>
    <property type="evidence" value="ECO:0007669"/>
    <property type="project" value="TreeGrafter"/>
</dbReference>
<dbReference type="GO" id="GO:0030170">
    <property type="term" value="F:pyridoxal phosphate binding"/>
    <property type="evidence" value="ECO:0007669"/>
    <property type="project" value="InterPro"/>
</dbReference>